<dbReference type="PROSITE" id="PS51419">
    <property type="entry name" value="RAB"/>
    <property type="match status" value="1"/>
</dbReference>
<dbReference type="GO" id="GO:0003924">
    <property type="term" value="F:GTPase activity"/>
    <property type="evidence" value="ECO:0007669"/>
    <property type="project" value="InterPro"/>
</dbReference>
<accession>A0A978VUA1</accession>
<gene>
    <name evidence="3" type="ORF">FEM48_Zijuj02G0069000</name>
</gene>
<sequence length="215" mass="24260">MSLPEGGFTMTFRAWEIDIGKTNRFNLQVFVDEFDAIAPTRKDGNEKLSKEASIEVQNEIGIRCKMSNSLRHNFPISLSVLEGKICKWPFLFPLFVVMDLTWDVGTGKSSIVLHFVKGQFIEFQESTIGTPFFSQTLAINDATLKFEIWDTADQERYHRMAPMYYRGAAAAIIVVTLYTVDQFTAIVTARKYGNEELSKGTIVSLHASDNATAEH</sequence>
<dbReference type="InterPro" id="IPR027417">
    <property type="entry name" value="P-loop_NTPase"/>
</dbReference>
<keyword evidence="1" id="KW-0547">Nucleotide-binding</keyword>
<dbReference type="Gene3D" id="3.40.50.300">
    <property type="entry name" value="P-loop containing nucleotide triphosphate hydrolases"/>
    <property type="match status" value="1"/>
</dbReference>
<evidence type="ECO:0000256" key="1">
    <source>
        <dbReference type="ARBA" id="ARBA00022741"/>
    </source>
</evidence>
<comment type="caution">
    <text evidence="3">The sequence shown here is derived from an EMBL/GenBank/DDBJ whole genome shotgun (WGS) entry which is preliminary data.</text>
</comment>
<proteinExistence type="predicted"/>
<evidence type="ECO:0000313" key="3">
    <source>
        <dbReference type="EMBL" id="KAH7542396.1"/>
    </source>
</evidence>
<dbReference type="GO" id="GO:0005525">
    <property type="term" value="F:GTP binding"/>
    <property type="evidence" value="ECO:0007669"/>
    <property type="project" value="UniProtKB-KW"/>
</dbReference>
<dbReference type="InterPro" id="IPR001806">
    <property type="entry name" value="Small_GTPase"/>
</dbReference>
<organism evidence="3 4">
    <name type="scientific">Ziziphus jujuba var. spinosa</name>
    <dbReference type="NCBI Taxonomy" id="714518"/>
    <lineage>
        <taxon>Eukaryota</taxon>
        <taxon>Viridiplantae</taxon>
        <taxon>Streptophyta</taxon>
        <taxon>Embryophyta</taxon>
        <taxon>Tracheophyta</taxon>
        <taxon>Spermatophyta</taxon>
        <taxon>Magnoliopsida</taxon>
        <taxon>eudicotyledons</taxon>
        <taxon>Gunneridae</taxon>
        <taxon>Pentapetalae</taxon>
        <taxon>rosids</taxon>
        <taxon>fabids</taxon>
        <taxon>Rosales</taxon>
        <taxon>Rhamnaceae</taxon>
        <taxon>Paliureae</taxon>
        <taxon>Ziziphus</taxon>
    </lineage>
</organism>
<reference evidence="3" key="1">
    <citation type="journal article" date="2021" name="Front. Plant Sci.">
        <title>Chromosome-Scale Genome Assembly for Chinese Sour Jujube and Insights Into Its Genome Evolution and Domestication Signature.</title>
        <authorList>
            <person name="Shen L.-Y."/>
            <person name="Luo H."/>
            <person name="Wang X.-L."/>
            <person name="Wang X.-M."/>
            <person name="Qiu X.-J."/>
            <person name="Liu H."/>
            <person name="Zhou S.-S."/>
            <person name="Jia K.-H."/>
            <person name="Nie S."/>
            <person name="Bao Y.-T."/>
            <person name="Zhang R.-G."/>
            <person name="Yun Q.-Z."/>
            <person name="Chai Y.-H."/>
            <person name="Lu J.-Y."/>
            <person name="Li Y."/>
            <person name="Zhao S.-W."/>
            <person name="Mao J.-F."/>
            <person name="Jia S.-G."/>
            <person name="Mao Y.-M."/>
        </authorList>
    </citation>
    <scope>NUCLEOTIDE SEQUENCE</scope>
    <source>
        <strain evidence="3">AT0</strain>
        <tissue evidence="3">Leaf</tissue>
    </source>
</reference>
<evidence type="ECO:0000256" key="2">
    <source>
        <dbReference type="ARBA" id="ARBA00023134"/>
    </source>
</evidence>
<name>A0A978VUA1_ZIZJJ</name>
<evidence type="ECO:0000313" key="4">
    <source>
        <dbReference type="Proteomes" id="UP000813462"/>
    </source>
</evidence>
<dbReference type="SMART" id="SM00175">
    <property type="entry name" value="RAB"/>
    <property type="match status" value="1"/>
</dbReference>
<dbReference type="PANTHER" id="PTHR24073">
    <property type="entry name" value="DRAB5-RELATED"/>
    <property type="match status" value="1"/>
</dbReference>
<dbReference type="SUPFAM" id="SSF52540">
    <property type="entry name" value="P-loop containing nucleoside triphosphate hydrolases"/>
    <property type="match status" value="1"/>
</dbReference>
<protein>
    <submittedName>
        <fullName evidence="3">Uncharacterized protein</fullName>
    </submittedName>
</protein>
<dbReference type="Proteomes" id="UP000813462">
    <property type="component" value="Unassembled WGS sequence"/>
</dbReference>
<dbReference type="EMBL" id="JAEACU010000002">
    <property type="protein sequence ID" value="KAH7542396.1"/>
    <property type="molecule type" value="Genomic_DNA"/>
</dbReference>
<dbReference type="AlphaFoldDB" id="A0A978VUA1"/>
<keyword evidence="2" id="KW-0342">GTP-binding</keyword>
<dbReference type="PRINTS" id="PR00449">
    <property type="entry name" value="RASTRNSFRMNG"/>
</dbReference>
<dbReference type="Pfam" id="PF00071">
    <property type="entry name" value="Ras"/>
    <property type="match status" value="1"/>
</dbReference>